<dbReference type="Proteomes" id="UP000199615">
    <property type="component" value="Unassembled WGS sequence"/>
</dbReference>
<evidence type="ECO:0000256" key="1">
    <source>
        <dbReference type="SAM" id="MobiDB-lite"/>
    </source>
</evidence>
<feature type="signal peptide" evidence="2">
    <location>
        <begin position="1"/>
        <end position="28"/>
    </location>
</feature>
<dbReference type="EMBL" id="FODT01000002">
    <property type="protein sequence ID" value="SEO26531.1"/>
    <property type="molecule type" value="Genomic_DNA"/>
</dbReference>
<organism evidence="3 4">
    <name type="scientific">Rhodopseudomonas pseudopalustris</name>
    <dbReference type="NCBI Taxonomy" id="1513892"/>
    <lineage>
        <taxon>Bacteria</taxon>
        <taxon>Pseudomonadati</taxon>
        <taxon>Pseudomonadota</taxon>
        <taxon>Alphaproteobacteria</taxon>
        <taxon>Hyphomicrobiales</taxon>
        <taxon>Nitrobacteraceae</taxon>
        <taxon>Rhodopseudomonas</taxon>
    </lineage>
</organism>
<evidence type="ECO:0000256" key="2">
    <source>
        <dbReference type="SAM" id="SignalP"/>
    </source>
</evidence>
<sequence>MAYSLHLTRRTITAAGFVAALAVTQVSATQGAVASNETIAAPVSLGTLAQGVATSNTEAANTATGSRDAPAKSEPVSASSAPSATTPAGTAGASASTAKASAAPAKRTSVATAPRNVRRVDSGDARCGSWCRRDFVLMLGIGY</sequence>
<feature type="compositionally biased region" description="Low complexity" evidence="1">
    <location>
        <begin position="72"/>
        <end position="109"/>
    </location>
</feature>
<dbReference type="RefSeq" id="WP_092681762.1">
    <property type="nucleotide sequence ID" value="NZ_FODT01000002.1"/>
</dbReference>
<proteinExistence type="predicted"/>
<dbReference type="AlphaFoldDB" id="A0A1H8NA01"/>
<evidence type="ECO:0000313" key="3">
    <source>
        <dbReference type="EMBL" id="SEO26531.1"/>
    </source>
</evidence>
<feature type="chain" id="PRO_5011720711" evidence="2">
    <location>
        <begin position="29"/>
        <end position="143"/>
    </location>
</feature>
<name>A0A1H8NA01_9BRAD</name>
<reference evidence="4" key="1">
    <citation type="submission" date="2016-10" db="EMBL/GenBank/DDBJ databases">
        <authorList>
            <person name="Varghese N."/>
            <person name="Submissions S."/>
        </authorList>
    </citation>
    <scope>NUCLEOTIDE SEQUENCE [LARGE SCALE GENOMIC DNA]</scope>
    <source>
        <strain evidence="4">DSM 123</strain>
    </source>
</reference>
<dbReference type="OrthoDB" id="10012126at2"/>
<feature type="region of interest" description="Disordered" evidence="1">
    <location>
        <begin position="56"/>
        <end position="124"/>
    </location>
</feature>
<evidence type="ECO:0000313" key="4">
    <source>
        <dbReference type="Proteomes" id="UP000199615"/>
    </source>
</evidence>
<gene>
    <name evidence="3" type="ORF">SAMN05444123_1025</name>
</gene>
<accession>A0A1H8NA01</accession>
<keyword evidence="2" id="KW-0732">Signal</keyword>
<keyword evidence="4" id="KW-1185">Reference proteome</keyword>
<protein>
    <submittedName>
        <fullName evidence="3">Uncharacterized protein</fullName>
    </submittedName>
</protein>